<accession>A0A173LN65</accession>
<dbReference type="GO" id="GO:0005524">
    <property type="term" value="F:ATP binding"/>
    <property type="evidence" value="ECO:0007669"/>
    <property type="project" value="UniProtKB-KW"/>
</dbReference>
<keyword evidence="4" id="KW-0346">Stress response</keyword>
<evidence type="ECO:0000256" key="1">
    <source>
        <dbReference type="ARBA" id="ARBA00007381"/>
    </source>
</evidence>
<name>A0A173LN65_9ACTN</name>
<evidence type="ECO:0000256" key="4">
    <source>
        <dbReference type="ARBA" id="ARBA00023016"/>
    </source>
</evidence>
<dbReference type="GO" id="GO:0140662">
    <property type="term" value="F:ATP-dependent protein folding chaperone"/>
    <property type="evidence" value="ECO:0007669"/>
    <property type="project" value="InterPro"/>
</dbReference>
<dbReference type="STRING" id="499555.BJL86_2315"/>
<evidence type="ECO:0000256" key="2">
    <source>
        <dbReference type="ARBA" id="ARBA00022741"/>
    </source>
</evidence>
<proteinExistence type="inferred from homology"/>
<organism evidence="8 9">
    <name type="scientific">Dietzia timorensis</name>
    <dbReference type="NCBI Taxonomy" id="499555"/>
    <lineage>
        <taxon>Bacteria</taxon>
        <taxon>Bacillati</taxon>
        <taxon>Actinomycetota</taxon>
        <taxon>Actinomycetes</taxon>
        <taxon>Mycobacteriales</taxon>
        <taxon>Dietziaceae</taxon>
        <taxon>Dietzia</taxon>
    </lineage>
</organism>
<keyword evidence="7" id="KW-1133">Transmembrane helix</keyword>
<dbReference type="PROSITE" id="PS01036">
    <property type="entry name" value="HSP70_3"/>
    <property type="match status" value="1"/>
</dbReference>
<dbReference type="InterPro" id="IPR043129">
    <property type="entry name" value="ATPase_NBD"/>
</dbReference>
<dbReference type="PRINTS" id="PR00301">
    <property type="entry name" value="HEATSHOCK70"/>
</dbReference>
<keyword evidence="5" id="KW-0143">Chaperone</keyword>
<comment type="similarity">
    <text evidence="1">Belongs to the heat shock protein 70 family.</text>
</comment>
<evidence type="ECO:0000256" key="7">
    <source>
        <dbReference type="SAM" id="Phobius"/>
    </source>
</evidence>
<feature type="region of interest" description="Disordered" evidence="6">
    <location>
        <begin position="372"/>
        <end position="401"/>
    </location>
</feature>
<keyword evidence="2" id="KW-0547">Nucleotide-binding</keyword>
<dbReference type="Proteomes" id="UP000186104">
    <property type="component" value="Chromosome"/>
</dbReference>
<dbReference type="AlphaFoldDB" id="A0A173LN65"/>
<keyword evidence="7" id="KW-0812">Transmembrane</keyword>
<evidence type="ECO:0000256" key="3">
    <source>
        <dbReference type="ARBA" id="ARBA00022840"/>
    </source>
</evidence>
<dbReference type="InterPro" id="IPR018181">
    <property type="entry name" value="Heat_shock_70_CS"/>
</dbReference>
<reference evidence="8 9" key="1">
    <citation type="submission" date="2016-06" db="EMBL/GenBank/DDBJ databases">
        <title>Complete genome sequence of a saline-alkali tolerant type strain Dietzia timorensis ID05-A0528T.</title>
        <authorList>
            <person name="Wu X."/>
        </authorList>
    </citation>
    <scope>NUCLEOTIDE SEQUENCE [LARGE SCALE GENOMIC DNA]</scope>
    <source>
        <strain evidence="8 9">ID05-A0528</strain>
    </source>
</reference>
<keyword evidence="9" id="KW-1185">Reference proteome</keyword>
<dbReference type="Pfam" id="PF00012">
    <property type="entry name" value="HSP70"/>
    <property type="match status" value="1"/>
</dbReference>
<gene>
    <name evidence="8" type="ORF">BJL86_2315</name>
</gene>
<keyword evidence="7" id="KW-0472">Membrane</keyword>
<dbReference type="SUPFAM" id="SSF53067">
    <property type="entry name" value="Actin-like ATPase domain"/>
    <property type="match status" value="2"/>
</dbReference>
<keyword evidence="3" id="KW-0067">ATP-binding</keyword>
<dbReference type="Gene3D" id="3.90.640.10">
    <property type="entry name" value="Actin, Chain A, domain 4"/>
    <property type="match status" value="1"/>
</dbReference>
<dbReference type="EMBL" id="CP015961">
    <property type="protein sequence ID" value="ANI93079.1"/>
    <property type="molecule type" value="Genomic_DNA"/>
</dbReference>
<dbReference type="PANTHER" id="PTHR42749:SF1">
    <property type="entry name" value="CELL SHAPE-DETERMINING PROTEIN MREB"/>
    <property type="match status" value="1"/>
</dbReference>
<dbReference type="PANTHER" id="PTHR42749">
    <property type="entry name" value="CELL SHAPE-DETERMINING PROTEIN MREB"/>
    <property type="match status" value="1"/>
</dbReference>
<evidence type="ECO:0000256" key="5">
    <source>
        <dbReference type="ARBA" id="ARBA00023186"/>
    </source>
</evidence>
<dbReference type="KEGG" id="dtm:BJL86_2315"/>
<dbReference type="InterPro" id="IPR013126">
    <property type="entry name" value="Hsp_70_fam"/>
</dbReference>
<feature type="transmembrane region" description="Helical" evidence="7">
    <location>
        <begin position="409"/>
        <end position="431"/>
    </location>
</feature>
<evidence type="ECO:0000313" key="8">
    <source>
        <dbReference type="EMBL" id="ANI93079.1"/>
    </source>
</evidence>
<evidence type="ECO:0000313" key="9">
    <source>
        <dbReference type="Proteomes" id="UP000186104"/>
    </source>
</evidence>
<evidence type="ECO:0000256" key="6">
    <source>
        <dbReference type="SAM" id="MobiDB-lite"/>
    </source>
</evidence>
<sequence length="599" mass="63361">MSTSSSDAWTLGIDFGTSTTFAAHSHSPGRTIASIRLSHDASTMQSSVFVESPELVDVGAVAIDKARANPTGFLSAPKRTIAQGTAHVNGYDLPASVPIAAIFRSVIDRAAAEHNSVPPESLVITHPESWSEREVQVLLDAAAAVGFERTRVRTVSEARAAAHYYTRAKGLRSGSKIAVFDYGGGTLDVAVLSMNDDGSFQVLAADGDVNNGGRYLDSLIREWVDEELSTTHPEALAYLRSSARVEQHYALADSITRAKELLSESRTARILVPTGEGQLSLELSRGVLEKIIDAPLRHAHDMTAAVLERAGITSAYDLEALYLTGGSSRIPLVAERLALLGPITTLDDPKAVVALGALTAAQPVARAQRLTDVAADSGTNGRTGAPQKSHGAPSSNALRGTRTPHRGKWVAGFAIAAVIVLALGGIVWLTLSGGDDNSVPTESAEPATDVSPDGPATTKEEVLAALPSQFAQDLTACEISGETTYGGLEIRCDFLDEAASLAGTDETHRPHFFTVSADPDYTTSELAAMRKGLRESSMAETNELLENNARTAAAAISNNELSTDLKYSNSETHVSFQIFSFESSEAAKDFLKRGGFLAD</sequence>
<dbReference type="Gene3D" id="3.30.420.40">
    <property type="match status" value="2"/>
</dbReference>
<protein>
    <submittedName>
        <fullName evidence="8">Chaperone protein DnaK</fullName>
    </submittedName>
</protein>